<gene>
    <name evidence="2" type="ORF">K444DRAFT_612204</name>
</gene>
<reference evidence="2 3" key="1">
    <citation type="submission" date="2016-04" db="EMBL/GenBank/DDBJ databases">
        <title>A degradative enzymes factory behind the ericoid mycorrhizal symbiosis.</title>
        <authorList>
            <consortium name="DOE Joint Genome Institute"/>
            <person name="Martino E."/>
            <person name="Morin E."/>
            <person name="Grelet G."/>
            <person name="Kuo A."/>
            <person name="Kohler A."/>
            <person name="Daghino S."/>
            <person name="Barry K."/>
            <person name="Choi C."/>
            <person name="Cichocki N."/>
            <person name="Clum A."/>
            <person name="Copeland A."/>
            <person name="Hainaut M."/>
            <person name="Haridas S."/>
            <person name="Labutti K."/>
            <person name="Lindquist E."/>
            <person name="Lipzen A."/>
            <person name="Khouja H.-R."/>
            <person name="Murat C."/>
            <person name="Ohm R."/>
            <person name="Olson A."/>
            <person name="Spatafora J."/>
            <person name="Veneault-Fourrey C."/>
            <person name="Henrissat B."/>
            <person name="Grigoriev I."/>
            <person name="Martin F."/>
            <person name="Perotto S."/>
        </authorList>
    </citation>
    <scope>NUCLEOTIDE SEQUENCE [LARGE SCALE GENOMIC DNA]</scope>
    <source>
        <strain evidence="2 3">E</strain>
    </source>
</reference>
<dbReference type="GeneID" id="36588161"/>
<keyword evidence="3" id="KW-1185">Reference proteome</keyword>
<proteinExistence type="predicted"/>
<feature type="compositionally biased region" description="Acidic residues" evidence="1">
    <location>
        <begin position="1"/>
        <end position="17"/>
    </location>
</feature>
<dbReference type="EMBL" id="KZ613787">
    <property type="protein sequence ID" value="PMD60922.1"/>
    <property type="molecule type" value="Genomic_DNA"/>
</dbReference>
<organism evidence="2 3">
    <name type="scientific">Hyaloscypha bicolor E</name>
    <dbReference type="NCBI Taxonomy" id="1095630"/>
    <lineage>
        <taxon>Eukaryota</taxon>
        <taxon>Fungi</taxon>
        <taxon>Dikarya</taxon>
        <taxon>Ascomycota</taxon>
        <taxon>Pezizomycotina</taxon>
        <taxon>Leotiomycetes</taxon>
        <taxon>Helotiales</taxon>
        <taxon>Hyaloscyphaceae</taxon>
        <taxon>Hyaloscypha</taxon>
        <taxon>Hyaloscypha bicolor</taxon>
    </lineage>
</organism>
<evidence type="ECO:0000256" key="1">
    <source>
        <dbReference type="SAM" id="MobiDB-lite"/>
    </source>
</evidence>
<dbReference type="Proteomes" id="UP000235371">
    <property type="component" value="Unassembled WGS sequence"/>
</dbReference>
<protein>
    <submittedName>
        <fullName evidence="2">Uncharacterized protein</fullName>
    </submittedName>
</protein>
<dbReference type="AlphaFoldDB" id="A0A2J6TD50"/>
<dbReference type="RefSeq" id="XP_024737826.1">
    <property type="nucleotide sequence ID" value="XM_024880084.1"/>
</dbReference>
<accession>A0A2J6TD50</accession>
<name>A0A2J6TD50_9HELO</name>
<evidence type="ECO:0000313" key="2">
    <source>
        <dbReference type="EMBL" id="PMD60922.1"/>
    </source>
</evidence>
<sequence length="52" mass="5320">MDEDGRGEESEDEDEWDEHGVLGGCDEDDDDVGECGGGGPPPSGGVQEAVLA</sequence>
<evidence type="ECO:0000313" key="3">
    <source>
        <dbReference type="Proteomes" id="UP000235371"/>
    </source>
</evidence>
<dbReference type="InParanoid" id="A0A2J6TD50"/>
<feature type="region of interest" description="Disordered" evidence="1">
    <location>
        <begin position="1"/>
        <end position="52"/>
    </location>
</feature>